<name>A0AAU8BIB7_9VIBR</name>
<organism evidence="1">
    <name type="scientific">Vibrio chaetopteri</name>
    <dbReference type="NCBI Taxonomy" id="3016528"/>
    <lineage>
        <taxon>Bacteria</taxon>
        <taxon>Pseudomonadati</taxon>
        <taxon>Pseudomonadota</taxon>
        <taxon>Gammaproteobacteria</taxon>
        <taxon>Vibrionales</taxon>
        <taxon>Vibrionaceae</taxon>
        <taxon>Vibrio</taxon>
    </lineage>
</organism>
<dbReference type="RefSeq" id="WP_353497665.1">
    <property type="nucleotide sequence ID" value="NZ_CP115920.1"/>
</dbReference>
<reference evidence="1" key="1">
    <citation type="submission" date="2023-01" db="EMBL/GenBank/DDBJ databases">
        <title>Vibrio sp. CB1-14 genome sequencing.</title>
        <authorList>
            <person name="Otstavnykh N."/>
            <person name="Isaeva M."/>
            <person name="Meleshko D."/>
        </authorList>
    </citation>
    <scope>NUCLEOTIDE SEQUENCE</scope>
    <source>
        <strain evidence="1">CB1-14</strain>
    </source>
</reference>
<accession>A0AAU8BIB7</accession>
<dbReference type="KEGG" id="vck:PG915_02040"/>
<dbReference type="AlphaFoldDB" id="A0AAU8BIB7"/>
<sequence length="488" mass="56539">MIKTIEQALLNKNIETIDSLELLSSIETLSLSQLNGLKFKYSSEFEKLSFLKNSFWEHLDSKPANISKYFILIGSKATESDFLLFVRESEKLSLGELGTIHWRSIRFLNRDKELIERLAIKAEACIATSSLLMFICILTYRMKVPLVDYIKQETLDTFVVGNRKWIKFCSNYLNTQNQYKATKYRPSKPLKFAILFSGQFRGYEQTLPGIIDKLIKPLNADVFIHSWKQIGFRVPTSLEADRTFDGEFLHTWRDYLIDNDILALKSELPNLFAYLEDIDHLCQESIVDALNPKKAIFEDAQHFQDWSGAKCMHYKMHSCFHVASNYSDYDFYIRVRADKELLEVDISKMVAILEQAKRNYIAFQGEINTGPFGIAICDQFAIGDYEGMANYHGVYNNEGFFKHYSLPGRLYQPHSSQAFSLLYNHVEWGTIGSYITLGELRSVRPDKNKILKYLSQDKDEYGSSFWKERFIHAIKKDLGYLLSKASSE</sequence>
<protein>
    <submittedName>
        <fullName evidence="1">Uncharacterized protein</fullName>
    </submittedName>
</protein>
<dbReference type="EMBL" id="CP115920">
    <property type="protein sequence ID" value="XCD16382.1"/>
    <property type="molecule type" value="Genomic_DNA"/>
</dbReference>
<evidence type="ECO:0000313" key="1">
    <source>
        <dbReference type="EMBL" id="XCD16382.1"/>
    </source>
</evidence>
<proteinExistence type="predicted"/>
<gene>
    <name evidence="1" type="ORF">PG915_02040</name>
</gene>